<comment type="subcellular location">
    <subcellularLocation>
        <location evidence="1">Secreted</location>
        <location evidence="1">Extracellular space</location>
    </subcellularLocation>
</comment>
<evidence type="ECO:0000256" key="2">
    <source>
        <dbReference type="ARBA" id="ARBA00022525"/>
    </source>
</evidence>
<dbReference type="InterPro" id="IPR008138">
    <property type="entry name" value="SapB_2"/>
</dbReference>
<evidence type="ECO:0000256" key="11">
    <source>
        <dbReference type="SAM" id="SignalP"/>
    </source>
</evidence>
<feature type="region of interest" description="Disordered" evidence="10">
    <location>
        <begin position="279"/>
        <end position="339"/>
    </location>
</feature>
<dbReference type="PROSITE" id="PS50015">
    <property type="entry name" value="SAP_B"/>
    <property type="match status" value="3"/>
</dbReference>
<dbReference type="FunFam" id="1.10.225.10:FF:000008">
    <property type="entry name" value="Pulmonary surfactant-associated protein B"/>
    <property type="match status" value="1"/>
</dbReference>
<dbReference type="SUPFAM" id="SSF47862">
    <property type="entry name" value="Saposin"/>
    <property type="match status" value="3"/>
</dbReference>
<dbReference type="PRINTS" id="PR01797">
    <property type="entry name" value="SAPOSIN"/>
</dbReference>
<protein>
    <recommendedName>
        <fullName evidence="8">Pulmonary surfactant-associated protein B</fullName>
    </recommendedName>
    <alternativeName>
        <fullName evidence="9">Pulmonary surfactant-associated proteolipid SPL(Phe)</fullName>
    </alternativeName>
</protein>
<dbReference type="EMBL" id="JAVFKY010000002">
    <property type="protein sequence ID" value="KAK5580165.1"/>
    <property type="molecule type" value="Genomic_DNA"/>
</dbReference>
<feature type="compositionally biased region" description="Low complexity" evidence="10">
    <location>
        <begin position="279"/>
        <end position="333"/>
    </location>
</feature>
<name>A0AAN7U2G2_9MYCE</name>
<evidence type="ECO:0000256" key="1">
    <source>
        <dbReference type="ARBA" id="ARBA00004239"/>
    </source>
</evidence>
<evidence type="ECO:0000313" key="14">
    <source>
        <dbReference type="Proteomes" id="UP001344447"/>
    </source>
</evidence>
<dbReference type="InterPro" id="IPR008373">
    <property type="entry name" value="Saposin"/>
</dbReference>
<evidence type="ECO:0000313" key="13">
    <source>
        <dbReference type="EMBL" id="KAK5580165.1"/>
    </source>
</evidence>
<feature type="domain" description="Saposin B-type" evidence="12">
    <location>
        <begin position="198"/>
        <end position="278"/>
    </location>
</feature>
<organism evidence="13 14">
    <name type="scientific">Dictyostelium firmibasis</name>
    <dbReference type="NCBI Taxonomy" id="79012"/>
    <lineage>
        <taxon>Eukaryota</taxon>
        <taxon>Amoebozoa</taxon>
        <taxon>Evosea</taxon>
        <taxon>Eumycetozoa</taxon>
        <taxon>Dictyostelia</taxon>
        <taxon>Dictyosteliales</taxon>
        <taxon>Dictyosteliaceae</taxon>
        <taxon>Dictyostelium</taxon>
    </lineage>
</organism>
<dbReference type="PANTHER" id="PTHR11480">
    <property type="entry name" value="SAPOSIN-RELATED"/>
    <property type="match status" value="1"/>
</dbReference>
<keyword evidence="6" id="KW-0325">Glycoprotein</keyword>
<dbReference type="Pfam" id="PF05184">
    <property type="entry name" value="SapB_1"/>
    <property type="match status" value="3"/>
</dbReference>
<dbReference type="GO" id="GO:0005576">
    <property type="term" value="C:extracellular region"/>
    <property type="evidence" value="ECO:0007669"/>
    <property type="project" value="UniProtKB-SubCell"/>
</dbReference>
<evidence type="ECO:0000256" key="6">
    <source>
        <dbReference type="ARBA" id="ARBA00023180"/>
    </source>
</evidence>
<dbReference type="PANTHER" id="PTHR11480:SF68">
    <property type="entry name" value="SAPOSIN B DOMAIN-CONTAINING PROTEIN-RELATED"/>
    <property type="match status" value="1"/>
</dbReference>
<dbReference type="InterPro" id="IPR051428">
    <property type="entry name" value="Sphingo_Act-Surfact_Prot"/>
</dbReference>
<evidence type="ECO:0000256" key="3">
    <source>
        <dbReference type="ARBA" id="ARBA00022729"/>
    </source>
</evidence>
<comment type="caution">
    <text evidence="13">The sequence shown here is derived from an EMBL/GenBank/DDBJ whole genome shotgun (WGS) entry which is preliminary data.</text>
</comment>
<keyword evidence="3 11" id="KW-0732">Signal</keyword>
<keyword evidence="14" id="KW-1185">Reference proteome</keyword>
<dbReference type="InterPro" id="IPR011001">
    <property type="entry name" value="Saposin-like"/>
</dbReference>
<feature type="signal peptide" evidence="11">
    <location>
        <begin position="1"/>
        <end position="19"/>
    </location>
</feature>
<accession>A0AAN7U2G2</accession>
<dbReference type="GO" id="GO:0005764">
    <property type="term" value="C:lysosome"/>
    <property type="evidence" value="ECO:0007669"/>
    <property type="project" value="InterPro"/>
</dbReference>
<reference evidence="13 14" key="1">
    <citation type="submission" date="2023-11" db="EMBL/GenBank/DDBJ databases">
        <title>Dfirmibasis_genome.</title>
        <authorList>
            <person name="Edelbroek B."/>
            <person name="Kjellin J."/>
            <person name="Jerlstrom-Hultqvist J."/>
            <person name="Soderbom F."/>
        </authorList>
    </citation>
    <scope>NUCLEOTIDE SEQUENCE [LARGE SCALE GENOMIC DNA]</scope>
    <source>
        <strain evidence="13 14">TNS-C-14</strain>
    </source>
</reference>
<evidence type="ECO:0000256" key="8">
    <source>
        <dbReference type="ARBA" id="ARBA00041094"/>
    </source>
</evidence>
<feature type="domain" description="Saposin B-type" evidence="12">
    <location>
        <begin position="112"/>
        <end position="192"/>
    </location>
</feature>
<keyword evidence="5" id="KW-1015">Disulfide bond</keyword>
<dbReference type="GO" id="GO:0016020">
    <property type="term" value="C:membrane"/>
    <property type="evidence" value="ECO:0007669"/>
    <property type="project" value="GOC"/>
</dbReference>
<dbReference type="InterPro" id="IPR008139">
    <property type="entry name" value="SaposinB_dom"/>
</dbReference>
<comment type="function">
    <text evidence="7">Pulmonary surfactant-associated proteins promote alveolar stability by lowering the surface tension at the air-liquid interface in the peripheral air spaces. SP-B increases the collapse pressure of palmitic acid to nearly 70 millinewtons per meter.</text>
</comment>
<dbReference type="Gene3D" id="1.10.225.10">
    <property type="entry name" value="Saposin-like"/>
    <property type="match status" value="3"/>
</dbReference>
<dbReference type="Proteomes" id="UP001344447">
    <property type="component" value="Unassembled WGS sequence"/>
</dbReference>
<dbReference type="SMART" id="SM00741">
    <property type="entry name" value="SapB"/>
    <property type="match status" value="3"/>
</dbReference>
<gene>
    <name evidence="13" type="ORF">RB653_000178</name>
</gene>
<evidence type="ECO:0000256" key="5">
    <source>
        <dbReference type="ARBA" id="ARBA00023157"/>
    </source>
</evidence>
<sequence length="339" mass="35978">MKYLIVLILALFAVSSVNAGSNLECEFCEFAVGYAEKYIASNATETEVIDKIEKLCNFVPSELEATCDSLTSVYGKQFINTILNRESPSAFCAQIKICNTTTTTTTTKAVNGGIECEACAFIVGEVEKYLEGNATETQILKFLNTDCKIFGGDAATCQSLVDTYVPTIIKMLENDQPSSTVCSEIGLCGSNIQKPVEGAFECEVCGIVVTQCETYVKANKTESEIVALLDQYCSDLSIFKSACDTIVANSAPKIINLIMQNQNPSIICDEIGCCGSSSQASSDNTQSSSDNSQSSTDSQSESSDSQSESSDSSYSGSMTGVSSGTGSSGTSGSMKIYIQ</sequence>
<evidence type="ECO:0000256" key="10">
    <source>
        <dbReference type="SAM" id="MobiDB-lite"/>
    </source>
</evidence>
<dbReference type="GO" id="GO:0006665">
    <property type="term" value="P:sphingolipid metabolic process"/>
    <property type="evidence" value="ECO:0007669"/>
    <property type="project" value="InterPro"/>
</dbReference>
<dbReference type="AlphaFoldDB" id="A0AAN7U2G2"/>
<evidence type="ECO:0000256" key="9">
    <source>
        <dbReference type="ARBA" id="ARBA00041785"/>
    </source>
</evidence>
<feature type="chain" id="PRO_5042966086" description="Pulmonary surfactant-associated protein B" evidence="11">
    <location>
        <begin position="20"/>
        <end position="339"/>
    </location>
</feature>
<evidence type="ECO:0000259" key="12">
    <source>
        <dbReference type="PROSITE" id="PS50015"/>
    </source>
</evidence>
<dbReference type="InterPro" id="IPR007856">
    <property type="entry name" value="SapB_1"/>
</dbReference>
<evidence type="ECO:0000256" key="7">
    <source>
        <dbReference type="ARBA" id="ARBA00037221"/>
    </source>
</evidence>
<keyword evidence="4" id="KW-0677">Repeat</keyword>
<keyword evidence="2" id="KW-0964">Secreted</keyword>
<feature type="domain" description="Saposin B-type" evidence="12">
    <location>
        <begin position="21"/>
        <end position="102"/>
    </location>
</feature>
<evidence type="ECO:0000256" key="4">
    <source>
        <dbReference type="ARBA" id="ARBA00022737"/>
    </source>
</evidence>
<proteinExistence type="predicted"/>
<dbReference type="Pfam" id="PF03489">
    <property type="entry name" value="SapB_2"/>
    <property type="match status" value="3"/>
</dbReference>